<reference evidence="2" key="1">
    <citation type="journal article" date="2022" name="Mol. Ecol. Resour.">
        <title>The genomes of chicory, endive, great burdock and yacon provide insights into Asteraceae palaeo-polyploidization history and plant inulin production.</title>
        <authorList>
            <person name="Fan W."/>
            <person name="Wang S."/>
            <person name="Wang H."/>
            <person name="Wang A."/>
            <person name="Jiang F."/>
            <person name="Liu H."/>
            <person name="Zhao H."/>
            <person name="Xu D."/>
            <person name="Zhang Y."/>
        </authorList>
    </citation>
    <scope>NUCLEOTIDE SEQUENCE [LARGE SCALE GENOMIC DNA]</scope>
    <source>
        <strain evidence="2">cv. Niubang</strain>
    </source>
</reference>
<accession>A0ACB9CQ71</accession>
<dbReference type="Proteomes" id="UP001055879">
    <property type="component" value="Linkage Group LG04"/>
</dbReference>
<dbReference type="EMBL" id="CM042050">
    <property type="protein sequence ID" value="KAI3736469.1"/>
    <property type="molecule type" value="Genomic_DNA"/>
</dbReference>
<gene>
    <name evidence="1" type="ORF">L6452_16011</name>
</gene>
<organism evidence="1 2">
    <name type="scientific">Arctium lappa</name>
    <name type="common">Greater burdock</name>
    <name type="synonym">Lappa major</name>
    <dbReference type="NCBI Taxonomy" id="4217"/>
    <lineage>
        <taxon>Eukaryota</taxon>
        <taxon>Viridiplantae</taxon>
        <taxon>Streptophyta</taxon>
        <taxon>Embryophyta</taxon>
        <taxon>Tracheophyta</taxon>
        <taxon>Spermatophyta</taxon>
        <taxon>Magnoliopsida</taxon>
        <taxon>eudicotyledons</taxon>
        <taxon>Gunneridae</taxon>
        <taxon>Pentapetalae</taxon>
        <taxon>asterids</taxon>
        <taxon>campanulids</taxon>
        <taxon>Asterales</taxon>
        <taxon>Asteraceae</taxon>
        <taxon>Carduoideae</taxon>
        <taxon>Cardueae</taxon>
        <taxon>Arctiinae</taxon>
        <taxon>Arctium</taxon>
    </lineage>
</organism>
<evidence type="ECO:0000313" key="1">
    <source>
        <dbReference type="EMBL" id="KAI3736469.1"/>
    </source>
</evidence>
<protein>
    <submittedName>
        <fullName evidence="1">Uncharacterized protein</fullName>
    </submittedName>
</protein>
<keyword evidence="2" id="KW-1185">Reference proteome</keyword>
<name>A0ACB9CQ71_ARCLA</name>
<sequence>MADVRGSVVICDEKCGCPSPCPGGATCRCRSGGEVEHKTCPCGEHCGCNPCTCSKETVPSSGKAACKCQSGCTCVTCSSS</sequence>
<comment type="caution">
    <text evidence="1">The sequence shown here is derived from an EMBL/GenBank/DDBJ whole genome shotgun (WGS) entry which is preliminary data.</text>
</comment>
<proteinExistence type="predicted"/>
<evidence type="ECO:0000313" key="2">
    <source>
        <dbReference type="Proteomes" id="UP001055879"/>
    </source>
</evidence>
<reference evidence="1 2" key="2">
    <citation type="journal article" date="2022" name="Mol. Ecol. Resour.">
        <title>The genomes of chicory, endive, great burdock and yacon provide insights into Asteraceae paleo-polyploidization history and plant inulin production.</title>
        <authorList>
            <person name="Fan W."/>
            <person name="Wang S."/>
            <person name="Wang H."/>
            <person name="Wang A."/>
            <person name="Jiang F."/>
            <person name="Liu H."/>
            <person name="Zhao H."/>
            <person name="Xu D."/>
            <person name="Zhang Y."/>
        </authorList>
    </citation>
    <scope>NUCLEOTIDE SEQUENCE [LARGE SCALE GENOMIC DNA]</scope>
    <source>
        <strain evidence="2">cv. Niubang</strain>
    </source>
</reference>